<dbReference type="AlphaFoldDB" id="A0A1M7PTM1"/>
<gene>
    <name evidence="1" type="ORF">SAMN05216593_11380</name>
</gene>
<organism evidence="1 2">
    <name type="scientific">Pseudomonas asturiensis</name>
    <dbReference type="NCBI Taxonomy" id="1190415"/>
    <lineage>
        <taxon>Bacteria</taxon>
        <taxon>Pseudomonadati</taxon>
        <taxon>Pseudomonadota</taxon>
        <taxon>Gammaproteobacteria</taxon>
        <taxon>Pseudomonadales</taxon>
        <taxon>Pseudomonadaceae</taxon>
        <taxon>Pseudomonas</taxon>
    </lineage>
</organism>
<protein>
    <submittedName>
        <fullName evidence="1">Uncharacterized protein</fullName>
    </submittedName>
</protein>
<reference evidence="1 2" key="1">
    <citation type="submission" date="2016-11" db="EMBL/GenBank/DDBJ databases">
        <authorList>
            <person name="Jaros S."/>
            <person name="Januszkiewicz K."/>
            <person name="Wedrychowicz H."/>
        </authorList>
    </citation>
    <scope>NUCLEOTIDE SEQUENCE [LARGE SCALE GENOMIC DNA]</scope>
    <source>
        <strain evidence="1 2">LMG 26898</strain>
    </source>
</reference>
<proteinExistence type="predicted"/>
<evidence type="ECO:0000313" key="1">
    <source>
        <dbReference type="EMBL" id="SHN20845.1"/>
    </source>
</evidence>
<dbReference type="Proteomes" id="UP000183983">
    <property type="component" value="Unassembled WGS sequence"/>
</dbReference>
<dbReference type="EMBL" id="FRDA01000013">
    <property type="protein sequence ID" value="SHN20845.1"/>
    <property type="molecule type" value="Genomic_DNA"/>
</dbReference>
<accession>A0A1M7PTM1</accession>
<evidence type="ECO:0000313" key="2">
    <source>
        <dbReference type="Proteomes" id="UP000183983"/>
    </source>
</evidence>
<name>A0A1M7PTM1_9PSED</name>
<sequence length="234" mass="26139">MPDCKSPKRLSSSYRSQALHQRIQLSLYSNLRITLSASTLGYRPPPTLEIQSLRPKSFPIRTRSMQPSAWPRQLKSRPYSWLSSARLHPRRLHPPKPRQHRNGTCLRLKPCPPTASTSHQTQYAQRHSAGVTAKSSTPSLRSNKERLCKSLFGHQLSAGPLVPPEQHFLPGQSVLSCPLLPSSARHDYHPGEAVYREALEPPATRRVILPTAAGLGDGSPLAITKFDQSWVRGR</sequence>